<feature type="region of interest" description="Disordered" evidence="1">
    <location>
        <begin position="98"/>
        <end position="121"/>
    </location>
</feature>
<gene>
    <name evidence="3" type="ORF">NIDE0788</name>
</gene>
<evidence type="ECO:0008006" key="5">
    <source>
        <dbReference type="Google" id="ProtNLM"/>
    </source>
</evidence>
<dbReference type="EMBL" id="FP929003">
    <property type="protein sequence ID" value="CBK40555.1"/>
    <property type="molecule type" value="Genomic_DNA"/>
</dbReference>
<feature type="chain" id="PRO_5003119894" description="Lipoprotein" evidence="2">
    <location>
        <begin position="24"/>
        <end position="121"/>
    </location>
</feature>
<dbReference type="OrthoDB" id="9989552at2"/>
<evidence type="ECO:0000313" key="4">
    <source>
        <dbReference type="Proteomes" id="UP000001660"/>
    </source>
</evidence>
<keyword evidence="4" id="KW-1185">Reference proteome</keyword>
<evidence type="ECO:0000256" key="1">
    <source>
        <dbReference type="SAM" id="MobiDB-lite"/>
    </source>
</evidence>
<dbReference type="KEGG" id="nde:NIDE0788"/>
<name>D8PBE6_9BACT</name>
<dbReference type="HOGENOM" id="CLU_2328558_0_0_0"/>
<dbReference type="Proteomes" id="UP000001660">
    <property type="component" value="Chromosome"/>
</dbReference>
<protein>
    <recommendedName>
        <fullName evidence="5">Lipoprotein</fullName>
    </recommendedName>
</protein>
<accession>D8PBE6</accession>
<feature type="signal peptide" evidence="2">
    <location>
        <begin position="1"/>
        <end position="23"/>
    </location>
</feature>
<sequence>MTRFVPGFIALCVILLLTGCAQSVHQTERLAQSDFLVDPGYAGSQSYSYWPGPGYGPGYGIGYGPGYWGHPLGYYGGPYGPLGFGWYGGYGGFGAARPPSGTSGVRPTPPAHAPPQFRKKL</sequence>
<keyword evidence="2" id="KW-0732">Signal</keyword>
<evidence type="ECO:0000313" key="3">
    <source>
        <dbReference type="EMBL" id="CBK40555.1"/>
    </source>
</evidence>
<dbReference type="STRING" id="330214.NIDE0788"/>
<proteinExistence type="predicted"/>
<reference evidence="3 4" key="1">
    <citation type="journal article" date="2010" name="Proc. Natl. Acad. Sci. U.S.A.">
        <title>A Nitrospira metagenome illuminates the physiology and evolution of globally important nitrite-oxidizing bacteria.</title>
        <authorList>
            <person name="Lucker S."/>
            <person name="Wagner M."/>
            <person name="Maixner F."/>
            <person name="Pelletier E."/>
            <person name="Koch H."/>
            <person name="Vacherie B."/>
            <person name="Rattei T."/>
            <person name="Sinninghe Damste J."/>
            <person name="Spieck E."/>
            <person name="Le Paslier D."/>
            <person name="Daims H."/>
        </authorList>
    </citation>
    <scope>NUCLEOTIDE SEQUENCE [LARGE SCALE GENOMIC DNA]</scope>
</reference>
<evidence type="ECO:0000256" key="2">
    <source>
        <dbReference type="SAM" id="SignalP"/>
    </source>
</evidence>
<dbReference type="AlphaFoldDB" id="D8PBE6"/>
<organism evidence="3 4">
    <name type="scientific">Nitrospira defluvii</name>
    <dbReference type="NCBI Taxonomy" id="330214"/>
    <lineage>
        <taxon>Bacteria</taxon>
        <taxon>Pseudomonadati</taxon>
        <taxon>Nitrospirota</taxon>
        <taxon>Nitrospiria</taxon>
        <taxon>Nitrospirales</taxon>
        <taxon>Nitrospiraceae</taxon>
        <taxon>Nitrospira</taxon>
    </lineage>
</organism>
<dbReference type="PROSITE" id="PS51257">
    <property type="entry name" value="PROKAR_LIPOPROTEIN"/>
    <property type="match status" value="1"/>
</dbReference>